<feature type="binding site" evidence="12">
    <location>
        <begin position="81"/>
        <end position="82"/>
    </location>
    <ligand>
        <name>NAD(+)</name>
        <dbReference type="ChEBI" id="CHEBI:57540"/>
    </ligand>
</feature>
<dbReference type="InterPro" id="IPR001679">
    <property type="entry name" value="DNA_ligase"/>
</dbReference>
<dbReference type="Pfam" id="PF01653">
    <property type="entry name" value="DNA_ligase_aden"/>
    <property type="match status" value="1"/>
</dbReference>
<keyword evidence="10 12" id="KW-0464">Manganese</keyword>
<dbReference type="SMART" id="SM00278">
    <property type="entry name" value="HhH1"/>
    <property type="match status" value="3"/>
</dbReference>
<keyword evidence="2 12" id="KW-0436">Ligase</keyword>
<dbReference type="Gene3D" id="1.10.287.610">
    <property type="entry name" value="Helix hairpin bin"/>
    <property type="match status" value="1"/>
</dbReference>
<feature type="binding site" evidence="12">
    <location>
        <position position="160"/>
    </location>
    <ligand>
        <name>NAD(+)</name>
        <dbReference type="ChEBI" id="CHEBI:57540"/>
    </ligand>
</feature>
<dbReference type="NCBIfam" id="TIGR00575">
    <property type="entry name" value="dnlj"/>
    <property type="match status" value="1"/>
</dbReference>
<gene>
    <name evidence="12" type="primary">ligA</name>
    <name evidence="14" type="ORF">DW740_02250</name>
</gene>
<dbReference type="GO" id="GO:0046872">
    <property type="term" value="F:metal ion binding"/>
    <property type="evidence" value="ECO:0007669"/>
    <property type="project" value="UniProtKB-KW"/>
</dbReference>
<accession>A0A414JC53</accession>
<keyword evidence="5 12" id="KW-0227">DNA damage</keyword>
<dbReference type="GO" id="GO:0003677">
    <property type="term" value="F:DNA binding"/>
    <property type="evidence" value="ECO:0007669"/>
    <property type="project" value="InterPro"/>
</dbReference>
<feature type="binding site" evidence="12">
    <location>
        <position position="298"/>
    </location>
    <ligand>
        <name>NAD(+)</name>
        <dbReference type="ChEBI" id="CHEBI:57540"/>
    </ligand>
</feature>
<evidence type="ECO:0000313" key="15">
    <source>
        <dbReference type="Proteomes" id="UP000283745"/>
    </source>
</evidence>
<dbReference type="NCBIfam" id="NF005932">
    <property type="entry name" value="PRK07956.1"/>
    <property type="match status" value="1"/>
</dbReference>
<dbReference type="InterPro" id="IPR003583">
    <property type="entry name" value="Hlx-hairpin-Hlx_DNA-bd_motif"/>
</dbReference>
<feature type="domain" description="BRCT" evidence="13">
    <location>
        <begin position="571"/>
        <end position="654"/>
    </location>
</feature>
<evidence type="ECO:0000256" key="11">
    <source>
        <dbReference type="ARBA" id="ARBA00034005"/>
    </source>
</evidence>
<dbReference type="RefSeq" id="WP_118049392.1">
    <property type="nucleotide sequence ID" value="NZ_CABJFK010000001.1"/>
</dbReference>
<dbReference type="InterPro" id="IPR001357">
    <property type="entry name" value="BRCT_dom"/>
</dbReference>
<dbReference type="SUPFAM" id="SSF56091">
    <property type="entry name" value="DNA ligase/mRNA capping enzyme, catalytic domain"/>
    <property type="match status" value="1"/>
</dbReference>
<dbReference type="CDD" id="cd17748">
    <property type="entry name" value="BRCT_DNA_ligase_like"/>
    <property type="match status" value="1"/>
</dbReference>
<comment type="cofactor">
    <cofactor evidence="12">
        <name>Mg(2+)</name>
        <dbReference type="ChEBI" id="CHEBI:18420"/>
    </cofactor>
    <cofactor evidence="12">
        <name>Mn(2+)</name>
        <dbReference type="ChEBI" id="CHEBI:29035"/>
    </cofactor>
</comment>
<feature type="binding site" evidence="12">
    <location>
        <position position="407"/>
    </location>
    <ligand>
        <name>Zn(2+)</name>
        <dbReference type="ChEBI" id="CHEBI:29105"/>
    </ligand>
</feature>
<evidence type="ECO:0000259" key="13">
    <source>
        <dbReference type="PROSITE" id="PS50172"/>
    </source>
</evidence>
<dbReference type="Pfam" id="PF12826">
    <property type="entry name" value="HHH_2"/>
    <property type="match status" value="1"/>
</dbReference>
<dbReference type="GO" id="GO:0003911">
    <property type="term" value="F:DNA ligase (NAD+) activity"/>
    <property type="evidence" value="ECO:0007669"/>
    <property type="project" value="UniProtKB-UniRule"/>
</dbReference>
<keyword evidence="3 12" id="KW-0235">DNA replication</keyword>
<evidence type="ECO:0000256" key="2">
    <source>
        <dbReference type="ARBA" id="ARBA00022598"/>
    </source>
</evidence>
<comment type="similarity">
    <text evidence="12">Belongs to the NAD-dependent DNA ligase family. LigA subfamily.</text>
</comment>
<dbReference type="Pfam" id="PF00533">
    <property type="entry name" value="BRCT"/>
    <property type="match status" value="1"/>
</dbReference>
<comment type="function">
    <text evidence="1 12">DNA ligase that catalyzes the formation of phosphodiester linkages between 5'-phosphoryl and 3'-hydroxyl groups in double-stranded DNA using NAD as a coenzyme and as the energy source for the reaction. It is essential for DNA replication and repair of damaged DNA.</text>
</comment>
<comment type="caution">
    <text evidence="14">The sequence shown here is derived from an EMBL/GenBank/DDBJ whole genome shotgun (WGS) entry which is preliminary data.</text>
</comment>
<dbReference type="InterPro" id="IPR012340">
    <property type="entry name" value="NA-bd_OB-fold"/>
</dbReference>
<protein>
    <recommendedName>
        <fullName evidence="12">DNA ligase</fullName>
        <ecNumber evidence="12">6.5.1.2</ecNumber>
    </recommendedName>
    <alternativeName>
        <fullName evidence="12">Polydeoxyribonucleotide synthase [NAD(+)]</fullName>
    </alternativeName>
</protein>
<dbReference type="GO" id="GO:0006260">
    <property type="term" value="P:DNA replication"/>
    <property type="evidence" value="ECO:0007669"/>
    <property type="project" value="UniProtKB-KW"/>
</dbReference>
<evidence type="ECO:0000256" key="5">
    <source>
        <dbReference type="ARBA" id="ARBA00022763"/>
    </source>
</evidence>
<evidence type="ECO:0000256" key="12">
    <source>
        <dbReference type="HAMAP-Rule" id="MF_01588"/>
    </source>
</evidence>
<evidence type="ECO:0000256" key="4">
    <source>
        <dbReference type="ARBA" id="ARBA00022723"/>
    </source>
</evidence>
<evidence type="ECO:0000313" key="14">
    <source>
        <dbReference type="EMBL" id="RHE42147.1"/>
    </source>
</evidence>
<dbReference type="Gene3D" id="2.40.50.140">
    <property type="entry name" value="Nucleic acid-binding proteins"/>
    <property type="match status" value="1"/>
</dbReference>
<dbReference type="InterPro" id="IPR041663">
    <property type="entry name" value="DisA/LigA_HHH"/>
</dbReference>
<dbReference type="AlphaFoldDB" id="A0A414JC53"/>
<dbReference type="SMART" id="SM00292">
    <property type="entry name" value="BRCT"/>
    <property type="match status" value="1"/>
</dbReference>
<evidence type="ECO:0000256" key="1">
    <source>
        <dbReference type="ARBA" id="ARBA00004067"/>
    </source>
</evidence>
<dbReference type="Proteomes" id="UP000283745">
    <property type="component" value="Unassembled WGS sequence"/>
</dbReference>
<dbReference type="InterPro" id="IPR013839">
    <property type="entry name" value="DNAligase_adenylation"/>
</dbReference>
<reference evidence="14 15" key="1">
    <citation type="submission" date="2018-08" db="EMBL/GenBank/DDBJ databases">
        <title>A genome reference for cultivated species of the human gut microbiota.</title>
        <authorList>
            <person name="Zou Y."/>
            <person name="Xue W."/>
            <person name="Luo G."/>
        </authorList>
    </citation>
    <scope>NUCLEOTIDE SEQUENCE [LARGE SCALE GENOMIC DNA]</scope>
    <source>
        <strain evidence="14 15">AM28-23</strain>
    </source>
</reference>
<organism evidence="14 15">
    <name type="scientific">Blautia obeum</name>
    <dbReference type="NCBI Taxonomy" id="40520"/>
    <lineage>
        <taxon>Bacteria</taxon>
        <taxon>Bacillati</taxon>
        <taxon>Bacillota</taxon>
        <taxon>Clostridia</taxon>
        <taxon>Lachnospirales</taxon>
        <taxon>Lachnospiraceae</taxon>
        <taxon>Blautia</taxon>
    </lineage>
</organism>
<dbReference type="Gene3D" id="3.30.470.30">
    <property type="entry name" value="DNA ligase/mRNA capping enzyme"/>
    <property type="match status" value="1"/>
</dbReference>
<comment type="catalytic activity">
    <reaction evidence="11 12">
        <text>NAD(+) + (deoxyribonucleotide)n-3'-hydroxyl + 5'-phospho-(deoxyribonucleotide)m = (deoxyribonucleotide)n+m + AMP + beta-nicotinamide D-nucleotide.</text>
        <dbReference type="EC" id="6.5.1.2"/>
    </reaction>
</comment>
<dbReference type="EMBL" id="QSKF01000001">
    <property type="protein sequence ID" value="RHE42147.1"/>
    <property type="molecule type" value="Genomic_DNA"/>
</dbReference>
<evidence type="ECO:0000256" key="3">
    <source>
        <dbReference type="ARBA" id="ARBA00022705"/>
    </source>
</evidence>
<dbReference type="InterPro" id="IPR013840">
    <property type="entry name" value="DNAligase_N"/>
</dbReference>
<dbReference type="HAMAP" id="MF_01588">
    <property type="entry name" value="DNA_ligase_A"/>
    <property type="match status" value="1"/>
</dbReference>
<keyword evidence="8 12" id="KW-0520">NAD</keyword>
<dbReference type="PROSITE" id="PS50172">
    <property type="entry name" value="BRCT"/>
    <property type="match status" value="1"/>
</dbReference>
<dbReference type="PIRSF" id="PIRSF001604">
    <property type="entry name" value="LigA"/>
    <property type="match status" value="1"/>
</dbReference>
<feature type="binding site" evidence="12">
    <location>
        <position position="387"/>
    </location>
    <ligand>
        <name>Zn(2+)</name>
        <dbReference type="ChEBI" id="CHEBI:29105"/>
    </ligand>
</feature>
<evidence type="ECO:0000256" key="10">
    <source>
        <dbReference type="ARBA" id="ARBA00023211"/>
    </source>
</evidence>
<proteinExistence type="inferred from homology"/>
<sequence length="654" mass="73245">METAEVTRMKELVQKLNEAAKAYYQEDREIMSNREYDALYDELEQTEKITGIVLADSPTVRVGYEAVNALPKETHDSPMLSLDKTKEKEVLRGFVGSHKTLLSWKMDGLTIVLTYENGELQKAVTRGNGIVGEVITNNARVFRNIPLKIAYQGRLVLRGEAIITYSDFERINNSIEDVDAKYKNPRNLCSGSVRQLNNQITAERNVRFLAFALVSAQGVDMHNSREFQMEWLRTQGFEVVEYRVVTSENLDEAMDYFAERITTNDFPSDGLVALYDDIAYGESLGSTAKFPRNAFAFKWADEVRETTLREIEWSPSRTGLINPVAVFDPVELEGTTVSRASVHNVSIVKELKLGIGDTIQVYKANMIIPQIAENLTQSGKLEIPNTCPVCGQEARVIRENDVEALYCMNPDCVAKKIKAFTLFVSRDAMNIDGLSEATLEKFIAKGFIHNFGDIFEIEKYRDEIVTMDGFGEKSFDNLISSIEKAKETTLAKVIYSLGISNIGLSNAKVICRYFDDDLDKIRSAKEEEISAIDGIGPVIAGSLTKYFAKPENNQKVDHLLGYLHIVKEEKSDNQIFAGMNFVITGSLEHFSNRGEAKNLIESLGGKVTGSVTGKTNYLINNDVTSNSSKNKKARELGIPILSEEDFLKLTEESK</sequence>
<feature type="active site" description="N6-AMP-lysine intermediate" evidence="12">
    <location>
        <position position="105"/>
    </location>
</feature>
<dbReference type="SUPFAM" id="SSF47781">
    <property type="entry name" value="RuvA domain 2-like"/>
    <property type="match status" value="1"/>
</dbReference>
<keyword evidence="9 12" id="KW-0234">DNA repair</keyword>
<dbReference type="GO" id="GO:0006281">
    <property type="term" value="P:DNA repair"/>
    <property type="evidence" value="ECO:0007669"/>
    <property type="project" value="UniProtKB-KW"/>
</dbReference>
<dbReference type="Gene3D" id="3.40.50.10190">
    <property type="entry name" value="BRCT domain"/>
    <property type="match status" value="1"/>
</dbReference>
<feature type="binding site" evidence="12">
    <location>
        <position position="126"/>
    </location>
    <ligand>
        <name>NAD(+)</name>
        <dbReference type="ChEBI" id="CHEBI:57540"/>
    </ligand>
</feature>
<feature type="binding site" evidence="12">
    <location>
        <position position="390"/>
    </location>
    <ligand>
        <name>Zn(2+)</name>
        <dbReference type="ChEBI" id="CHEBI:29105"/>
    </ligand>
</feature>
<keyword evidence="6 12" id="KW-0862">Zinc</keyword>
<feature type="binding site" evidence="12">
    <location>
        <position position="412"/>
    </location>
    <ligand>
        <name>Zn(2+)</name>
        <dbReference type="ChEBI" id="CHEBI:29105"/>
    </ligand>
</feature>
<dbReference type="EC" id="6.5.1.2" evidence="12"/>
<keyword evidence="7 12" id="KW-0460">Magnesium</keyword>
<evidence type="ECO:0000256" key="8">
    <source>
        <dbReference type="ARBA" id="ARBA00023027"/>
    </source>
</evidence>
<comment type="caution">
    <text evidence="12">Lacks conserved residue(s) required for the propagation of feature annotation.</text>
</comment>
<dbReference type="SMART" id="SM00532">
    <property type="entry name" value="LIGANc"/>
    <property type="match status" value="1"/>
</dbReference>
<dbReference type="Pfam" id="PF03120">
    <property type="entry name" value="OB_DNA_ligase"/>
    <property type="match status" value="1"/>
</dbReference>
<dbReference type="SUPFAM" id="SSF50249">
    <property type="entry name" value="Nucleic acid-binding proteins"/>
    <property type="match status" value="1"/>
</dbReference>
<evidence type="ECO:0000256" key="6">
    <source>
        <dbReference type="ARBA" id="ARBA00022833"/>
    </source>
</evidence>
<dbReference type="SUPFAM" id="SSF52113">
    <property type="entry name" value="BRCT domain"/>
    <property type="match status" value="1"/>
</dbReference>
<dbReference type="InterPro" id="IPR036420">
    <property type="entry name" value="BRCT_dom_sf"/>
</dbReference>
<dbReference type="InterPro" id="IPR004150">
    <property type="entry name" value="NAD_DNA_ligase_OB"/>
</dbReference>
<evidence type="ECO:0000256" key="9">
    <source>
        <dbReference type="ARBA" id="ARBA00023204"/>
    </source>
</evidence>
<dbReference type="Gene3D" id="1.10.150.20">
    <property type="entry name" value="5' to 3' exonuclease, C-terminal subdomain"/>
    <property type="match status" value="2"/>
</dbReference>
<name>A0A414JC53_9FIRM</name>
<evidence type="ECO:0000256" key="7">
    <source>
        <dbReference type="ARBA" id="ARBA00022842"/>
    </source>
</evidence>
<keyword evidence="4 12" id="KW-0479">Metal-binding</keyword>
<dbReference type="InterPro" id="IPR010994">
    <property type="entry name" value="RuvA_2-like"/>
</dbReference>